<evidence type="ECO:0000256" key="1">
    <source>
        <dbReference type="SAM" id="MobiDB-lite"/>
    </source>
</evidence>
<dbReference type="InterPro" id="IPR000719">
    <property type="entry name" value="Prot_kinase_dom"/>
</dbReference>
<dbReference type="InterPro" id="IPR011009">
    <property type="entry name" value="Kinase-like_dom_sf"/>
</dbReference>
<gene>
    <name evidence="3" type="ORF">PV05_09057</name>
</gene>
<accession>A0A0D2BLS9</accession>
<feature type="compositionally biased region" description="Low complexity" evidence="1">
    <location>
        <begin position="887"/>
        <end position="899"/>
    </location>
</feature>
<organism evidence="3 4">
    <name type="scientific">Exophiala xenobiotica</name>
    <dbReference type="NCBI Taxonomy" id="348802"/>
    <lineage>
        <taxon>Eukaryota</taxon>
        <taxon>Fungi</taxon>
        <taxon>Dikarya</taxon>
        <taxon>Ascomycota</taxon>
        <taxon>Pezizomycotina</taxon>
        <taxon>Eurotiomycetes</taxon>
        <taxon>Chaetothyriomycetidae</taxon>
        <taxon>Chaetothyriales</taxon>
        <taxon>Herpotrichiellaceae</taxon>
        <taxon>Exophiala</taxon>
    </lineage>
</organism>
<evidence type="ECO:0000313" key="3">
    <source>
        <dbReference type="EMBL" id="KIW53486.1"/>
    </source>
</evidence>
<feature type="domain" description="Protein kinase" evidence="2">
    <location>
        <begin position="32"/>
        <end position="347"/>
    </location>
</feature>
<reference evidence="3 4" key="1">
    <citation type="submission" date="2015-01" db="EMBL/GenBank/DDBJ databases">
        <title>The Genome Sequence of Exophiala xenobiotica CBS118157.</title>
        <authorList>
            <consortium name="The Broad Institute Genomics Platform"/>
            <person name="Cuomo C."/>
            <person name="de Hoog S."/>
            <person name="Gorbushina A."/>
            <person name="Stielow B."/>
            <person name="Teixiera M."/>
            <person name="Abouelleil A."/>
            <person name="Chapman S.B."/>
            <person name="Priest M."/>
            <person name="Young S.K."/>
            <person name="Wortman J."/>
            <person name="Nusbaum C."/>
            <person name="Birren B."/>
        </authorList>
    </citation>
    <scope>NUCLEOTIDE SEQUENCE [LARGE SCALE GENOMIC DNA]</scope>
    <source>
        <strain evidence="3 4">CBS 118157</strain>
    </source>
</reference>
<dbReference type="InterPro" id="IPR016024">
    <property type="entry name" value="ARM-type_fold"/>
</dbReference>
<dbReference type="PANTHER" id="PTHR12984:SF6">
    <property type="entry name" value="SCY1-LIKE PROTEIN 2"/>
    <property type="match status" value="1"/>
</dbReference>
<evidence type="ECO:0000259" key="2">
    <source>
        <dbReference type="PROSITE" id="PS50011"/>
    </source>
</evidence>
<dbReference type="InterPro" id="IPR051177">
    <property type="entry name" value="CIK-Related_Protein"/>
</dbReference>
<dbReference type="EMBL" id="KN847321">
    <property type="protein sequence ID" value="KIW53486.1"/>
    <property type="molecule type" value="Genomic_DNA"/>
</dbReference>
<dbReference type="SMART" id="SM00220">
    <property type="entry name" value="S_TKc"/>
    <property type="match status" value="1"/>
</dbReference>
<dbReference type="Gene3D" id="1.25.10.10">
    <property type="entry name" value="Leucine-rich Repeat Variant"/>
    <property type="match status" value="1"/>
</dbReference>
<feature type="compositionally biased region" description="Low complexity" evidence="1">
    <location>
        <begin position="733"/>
        <end position="746"/>
    </location>
</feature>
<evidence type="ECO:0000313" key="4">
    <source>
        <dbReference type="Proteomes" id="UP000054342"/>
    </source>
</evidence>
<dbReference type="HOGENOM" id="CLU_008724_1_0_1"/>
<dbReference type="GeneID" id="25330965"/>
<name>A0A0D2BLS9_9EURO</name>
<dbReference type="Proteomes" id="UP000054342">
    <property type="component" value="Unassembled WGS sequence"/>
</dbReference>
<dbReference type="OrthoDB" id="79687at2759"/>
<sequence>MFSSAFKSFTSNISSNYEISKQSSATVGTWTVFDAKKKSTGAPASVFVFDRKSLDVNSGGFGARATSSTSIRKIQDEVVERLKKEASSLARLRHPSVLQLVEPLEETRSGGLMFATEPILCSLSAALAQKDRGEGRSGRGFSRSPSDDVIASRASQDVELDELEVQKGLLQVAKGLEFLHDSAKLVHGNLTPDTIMINAKSDWKISGLGFAGPPDGAVGHQTVPQISLSEVLYHDSRIPRIVQLDLDYTSPDFVLDSNINFSADIFSLGLVILACYRKPHRSPIEVHGNQSTYKKIFSNASNVPSSANNYLSEGALPRELNVTLPRMLARRPTQRLTAAEFQQSEYFDNILVNTMRFLDAFPAKTPAEKSQFMKGLGRVMPQFPPSVLGKKILSVLLDEMKDRDLLPLIMQNIFQIIKVIPSSKEVVSDKILPRMREIFLSKSKSEERDSSKEAALLAVLNNIQLIADNCSARQFKDDVLPIIHVAMESSTHSITDAALQSLSVVLPLIDFSTVKHDLFPVVASVFSKTSSLAIKVRGLEALGVLCGVSPRNMNANDDDFSGSTQLEKPDKNVSSLDKFTMQEKVVPLLKAIKTKEPGVMMAALKVFRQIGTVADTDFLAIEVLPILWSFCLGPLLELSQFKAFMDVIKELSAKIEREQIRKLQELSSSRPVETRAASIPHTTTSNGTQRGGQVNGPEEDFEKLVLGNKNAGKNDVFAGALSEGERLTPNPPSFSWSSSSAQSKGPTFHQTISSLPALQPQPTSRSITPDVGMPAFPSLQPQQQSSASAWAAASQPPMSMQSQSQVLQASSYVSRPANPISPPPASSNSSWQLPPPPGSRSGQNTAFTPGIAPPPQTSPQSWQQRQQPNYNIGMTSPPAFGAPMNVLQPQPNLQSPSQPTKTGLDKYESLL</sequence>
<dbReference type="CDD" id="cd14011">
    <property type="entry name" value="PK_SCY1_like"/>
    <property type="match status" value="1"/>
</dbReference>
<keyword evidence="4" id="KW-1185">Reference proteome</keyword>
<dbReference type="RefSeq" id="XP_013314070.1">
    <property type="nucleotide sequence ID" value="XM_013458616.1"/>
</dbReference>
<dbReference type="Pfam" id="PF00069">
    <property type="entry name" value="Pkinase"/>
    <property type="match status" value="1"/>
</dbReference>
<dbReference type="SUPFAM" id="SSF56112">
    <property type="entry name" value="Protein kinase-like (PK-like)"/>
    <property type="match status" value="1"/>
</dbReference>
<dbReference type="PANTHER" id="PTHR12984">
    <property type="entry name" value="SCY1-RELATED S/T PROTEIN KINASE-LIKE"/>
    <property type="match status" value="1"/>
</dbReference>
<dbReference type="Gene3D" id="1.10.510.10">
    <property type="entry name" value="Transferase(Phosphotransferase) domain 1"/>
    <property type="match status" value="1"/>
</dbReference>
<feature type="compositionally biased region" description="Low complexity" evidence="1">
    <location>
        <begin position="858"/>
        <end position="868"/>
    </location>
</feature>
<feature type="region of interest" description="Disordered" evidence="1">
    <location>
        <begin position="723"/>
        <end position="911"/>
    </location>
</feature>
<dbReference type="GO" id="GO:0004672">
    <property type="term" value="F:protein kinase activity"/>
    <property type="evidence" value="ECO:0007669"/>
    <property type="project" value="InterPro"/>
</dbReference>
<dbReference type="PROSITE" id="PS50011">
    <property type="entry name" value="PROTEIN_KINASE_DOM"/>
    <property type="match status" value="1"/>
</dbReference>
<proteinExistence type="predicted"/>
<dbReference type="InterPro" id="IPR011989">
    <property type="entry name" value="ARM-like"/>
</dbReference>
<feature type="compositionally biased region" description="Polar residues" evidence="1">
    <location>
        <begin position="748"/>
        <end position="767"/>
    </location>
</feature>
<dbReference type="SUPFAM" id="SSF48371">
    <property type="entry name" value="ARM repeat"/>
    <property type="match status" value="1"/>
</dbReference>
<feature type="compositionally biased region" description="Low complexity" evidence="1">
    <location>
        <begin position="774"/>
        <end position="818"/>
    </location>
</feature>
<dbReference type="Gene3D" id="3.30.200.20">
    <property type="entry name" value="Phosphorylase Kinase, domain 1"/>
    <property type="match status" value="1"/>
</dbReference>
<dbReference type="AlphaFoldDB" id="A0A0D2BLS9"/>
<dbReference type="GO" id="GO:0005524">
    <property type="term" value="F:ATP binding"/>
    <property type="evidence" value="ECO:0007669"/>
    <property type="project" value="InterPro"/>
</dbReference>
<protein>
    <recommendedName>
        <fullName evidence="2">Protein kinase domain-containing protein</fullName>
    </recommendedName>
</protein>
<feature type="region of interest" description="Disordered" evidence="1">
    <location>
        <begin position="666"/>
        <end position="697"/>
    </location>
</feature>